<evidence type="ECO:0000313" key="3">
    <source>
        <dbReference type="EMBL" id="ART77417.1"/>
    </source>
</evidence>
<keyword evidence="4" id="KW-1185">Reference proteome</keyword>
<accession>A0ABN4ZLR2</accession>
<evidence type="ECO:0000256" key="2">
    <source>
        <dbReference type="SAM" id="Phobius"/>
    </source>
</evidence>
<keyword evidence="2" id="KW-0472">Membrane</keyword>
<feature type="region of interest" description="Disordered" evidence="1">
    <location>
        <begin position="71"/>
        <end position="121"/>
    </location>
</feature>
<keyword evidence="2" id="KW-0812">Transmembrane</keyword>
<feature type="compositionally biased region" description="Polar residues" evidence="1">
    <location>
        <begin position="81"/>
        <end position="101"/>
    </location>
</feature>
<dbReference type="Proteomes" id="UP000195573">
    <property type="component" value="Chromosome"/>
</dbReference>
<evidence type="ECO:0000256" key="1">
    <source>
        <dbReference type="SAM" id="MobiDB-lite"/>
    </source>
</evidence>
<gene>
    <name evidence="3" type="ORF">B4U37_15755</name>
</gene>
<dbReference type="EMBL" id="CP020880">
    <property type="protein sequence ID" value="ART77417.1"/>
    <property type="molecule type" value="Genomic_DNA"/>
</dbReference>
<evidence type="ECO:0000313" key="4">
    <source>
        <dbReference type="Proteomes" id="UP000195573"/>
    </source>
</evidence>
<name>A0ABN4ZLR2_9BACI</name>
<reference evidence="3 4" key="1">
    <citation type="submission" date="2017-04" db="EMBL/GenBank/DDBJ databases">
        <title>Complete Genome Sequence of the Bacillus horikoshii 20a strain from Cuatro Cienegas, Coahuila, Mexico.</title>
        <authorList>
            <person name="Zarza E."/>
            <person name="Alcaraz L.D."/>
            <person name="Aguilar-Salinas B."/>
            <person name="Islas A."/>
            <person name="Olmedo-Alvarez G."/>
        </authorList>
    </citation>
    <scope>NUCLEOTIDE SEQUENCE [LARGE SCALE GENOMIC DNA]</scope>
    <source>
        <strain evidence="3 4">20a</strain>
    </source>
</reference>
<organism evidence="3 4">
    <name type="scientific">Sutcliffiella horikoshii</name>
    <dbReference type="NCBI Taxonomy" id="79883"/>
    <lineage>
        <taxon>Bacteria</taxon>
        <taxon>Bacillati</taxon>
        <taxon>Bacillota</taxon>
        <taxon>Bacilli</taxon>
        <taxon>Bacillales</taxon>
        <taxon>Bacillaceae</taxon>
        <taxon>Sutcliffiella</taxon>
    </lineage>
</organism>
<sequence length="165" mass="18696">MKGIVTEYYFFIESGEFVLKNLLKALSFFLVIGSGLVTIFRLNKTNKQLMARETTSFQVRQTLEAIAATLQQTQESERSTPSESKQQTLELAESGDSSAMTSELEVEENSQEAPQEKPLIKANKNARGEYIYHVPGGVFYNRTTPVEWFHTEEEAQAKGYRKSAR</sequence>
<feature type="transmembrane region" description="Helical" evidence="2">
    <location>
        <begin position="22"/>
        <end position="42"/>
    </location>
</feature>
<keyword evidence="2" id="KW-1133">Transmembrane helix</keyword>
<proteinExistence type="predicted"/>
<protein>
    <submittedName>
        <fullName evidence="3">Uncharacterized protein</fullName>
    </submittedName>
</protein>